<dbReference type="InterPro" id="IPR038499">
    <property type="entry name" value="BRO1_sf"/>
</dbReference>
<accession>A0A061BAM9</accession>
<dbReference type="EMBL" id="LK052912">
    <property type="protein sequence ID" value="CDR46995.1"/>
    <property type="molecule type" value="Genomic_DNA"/>
</dbReference>
<gene>
    <name evidence="1" type="ORF">CYFA0S_27e00584g</name>
</gene>
<dbReference type="VEuPathDB" id="FungiDB:BON22_4996"/>
<dbReference type="PhylomeDB" id="A0A061BAM9"/>
<sequence>MISLPGTPPQPLTLRTPSSEINTPLVSQIRSQRLQLSSNNNSAAYISQLEDYLSSIIECISQEGHPHTQALTYTASIPFSDTIPWTLPTKSNKPLETPWTLRDEISIVCCNISMGYTQRTYELMGKFARDQKPTSVPDDKFWLNTFKLLKKGLEYTEYVKQYGTSEQQGTIWETSREYTLFVERTLMVSIQYSFLSKCLWKLKSTEFNILDDEINYSTLARIAISVKADLLSLIKDSKYHKLMEYVEYLEVILKLVNGIIGALLSIENYKQDKIGVAIGFLNMAMDNITTKTNTPDDEEAETEEESKLKKKFSSFKKKVSDKSNKIKSSKTKKFKINNNVLTKLPDGIRSDYTNLFQLIELLHYKYHLENNHLKFDAVVTQEDLINYTPLGRGVPIDITPWKPNGSSITPQNTQSGYY</sequence>
<dbReference type="OrthoDB" id="3980807at2759"/>
<dbReference type="Gene3D" id="1.25.40.280">
    <property type="entry name" value="alix/aip1 like domains"/>
    <property type="match status" value="1"/>
</dbReference>
<evidence type="ECO:0000313" key="1">
    <source>
        <dbReference type="EMBL" id="CDR46995.1"/>
    </source>
</evidence>
<dbReference type="Pfam" id="PF17306">
    <property type="entry name" value="DUF5355"/>
    <property type="match status" value="1"/>
</dbReference>
<dbReference type="InterPro" id="IPR035278">
    <property type="entry name" value="DUF5355"/>
</dbReference>
<name>A0A061BAM9_CYBFA</name>
<organism evidence="1">
    <name type="scientific">Cyberlindnera fabianii</name>
    <name type="common">Yeast</name>
    <name type="synonym">Hansenula fabianii</name>
    <dbReference type="NCBI Taxonomy" id="36022"/>
    <lineage>
        <taxon>Eukaryota</taxon>
        <taxon>Fungi</taxon>
        <taxon>Dikarya</taxon>
        <taxon>Ascomycota</taxon>
        <taxon>Saccharomycotina</taxon>
        <taxon>Saccharomycetes</taxon>
        <taxon>Phaffomycetales</taxon>
        <taxon>Phaffomycetaceae</taxon>
        <taxon>Cyberlindnera</taxon>
    </lineage>
</organism>
<protein>
    <submittedName>
        <fullName evidence="1">CYFA0S27e00584g1_1</fullName>
    </submittedName>
</protein>
<reference evidence="1" key="1">
    <citation type="journal article" date="2014" name="Genome Announc.">
        <title>Genome sequence of the yeast Cyberlindnera fabianii (Hansenula fabianii).</title>
        <authorList>
            <person name="Freel K.C."/>
            <person name="Sarilar V."/>
            <person name="Neuveglise C."/>
            <person name="Devillers H."/>
            <person name="Friedrich A."/>
            <person name="Schacherer J."/>
        </authorList>
    </citation>
    <scope>NUCLEOTIDE SEQUENCE</scope>
    <source>
        <strain evidence="1">YJS4271</strain>
    </source>
</reference>
<proteinExistence type="predicted"/>
<dbReference type="AlphaFoldDB" id="A0A061BAM9"/>